<evidence type="ECO:0000256" key="4">
    <source>
        <dbReference type="ARBA" id="ARBA00022640"/>
    </source>
</evidence>
<dbReference type="InterPro" id="IPR036922">
    <property type="entry name" value="Rieske_2Fe-2S_sf"/>
</dbReference>
<dbReference type="InterPro" id="IPR050584">
    <property type="entry name" value="Cholesterol_7-desaturase"/>
</dbReference>
<evidence type="ECO:0000256" key="7">
    <source>
        <dbReference type="ARBA" id="ARBA00022723"/>
    </source>
</evidence>
<evidence type="ECO:0000256" key="2">
    <source>
        <dbReference type="ARBA" id="ARBA00004370"/>
    </source>
</evidence>
<keyword evidence="9 15" id="KW-1133">Transmembrane helix</keyword>
<keyword evidence="7" id="KW-0479">Metal-binding</keyword>
<evidence type="ECO:0000256" key="10">
    <source>
        <dbReference type="ARBA" id="ARBA00023002"/>
    </source>
</evidence>
<feature type="domain" description="Rieske" evidence="16">
    <location>
        <begin position="113"/>
        <end position="193"/>
    </location>
</feature>
<keyword evidence="13 15" id="KW-0472">Membrane</keyword>
<keyword evidence="11" id="KW-0408">Iron</keyword>
<evidence type="ECO:0000256" key="12">
    <source>
        <dbReference type="ARBA" id="ARBA00023014"/>
    </source>
</evidence>
<protein>
    <recommendedName>
        <fullName evidence="16">Rieske domain-containing protein</fullName>
    </recommendedName>
</protein>
<evidence type="ECO:0000256" key="15">
    <source>
        <dbReference type="SAM" id="Phobius"/>
    </source>
</evidence>
<keyword evidence="18" id="KW-1185">Reference proteome</keyword>
<dbReference type="GO" id="GO:0016020">
    <property type="term" value="C:membrane"/>
    <property type="evidence" value="ECO:0007669"/>
    <property type="project" value="UniProtKB-SubCell"/>
</dbReference>
<evidence type="ECO:0000259" key="16">
    <source>
        <dbReference type="PROSITE" id="PS51296"/>
    </source>
</evidence>
<organism evidence="17 18">
    <name type="scientific">Marchantia polymorpha subsp. ruderalis</name>
    <dbReference type="NCBI Taxonomy" id="1480154"/>
    <lineage>
        <taxon>Eukaryota</taxon>
        <taxon>Viridiplantae</taxon>
        <taxon>Streptophyta</taxon>
        <taxon>Embryophyta</taxon>
        <taxon>Marchantiophyta</taxon>
        <taxon>Marchantiopsida</taxon>
        <taxon>Marchantiidae</taxon>
        <taxon>Marchantiales</taxon>
        <taxon>Marchantiaceae</taxon>
        <taxon>Marchantia</taxon>
    </lineage>
</organism>
<reference evidence="17" key="1">
    <citation type="submission" date="2016-03" db="EMBL/GenBank/DDBJ databases">
        <title>Mechanisms controlling the formation of the plant cell surface in tip-growing cells are functionally conserved among land plants.</title>
        <authorList>
            <person name="Honkanen S."/>
            <person name="Jones V.A."/>
            <person name="Morieri G."/>
            <person name="Champion C."/>
            <person name="Hetherington A.J."/>
            <person name="Kelly S."/>
            <person name="Saint-Marcoux D."/>
            <person name="Proust H."/>
            <person name="Prescott H."/>
            <person name="Dolan L."/>
        </authorList>
    </citation>
    <scope>NUCLEOTIDE SEQUENCE [LARGE SCALE GENOMIC DNA]</scope>
    <source>
        <tissue evidence="17">Whole gametophyte</tissue>
    </source>
</reference>
<comment type="subcellular location">
    <subcellularLocation>
        <location evidence="2">Membrane</location>
    </subcellularLocation>
    <subcellularLocation>
        <location evidence="1">Plastid</location>
        <location evidence="1">Chloroplast</location>
    </subcellularLocation>
</comment>
<gene>
    <name evidence="17" type="ORF">AXG93_2015s1140</name>
</gene>
<evidence type="ECO:0000256" key="5">
    <source>
        <dbReference type="ARBA" id="ARBA00022692"/>
    </source>
</evidence>
<dbReference type="InterPro" id="IPR017941">
    <property type="entry name" value="Rieske_2Fe-2S"/>
</dbReference>
<feature type="region of interest" description="Disordered" evidence="14">
    <location>
        <begin position="74"/>
        <end position="99"/>
    </location>
</feature>
<dbReference type="EMBL" id="LVLJ01001907">
    <property type="protein sequence ID" value="OAE27387.1"/>
    <property type="molecule type" value="Genomic_DNA"/>
</dbReference>
<evidence type="ECO:0000256" key="6">
    <source>
        <dbReference type="ARBA" id="ARBA00022714"/>
    </source>
</evidence>
<evidence type="ECO:0000256" key="3">
    <source>
        <dbReference type="ARBA" id="ARBA00022528"/>
    </source>
</evidence>
<evidence type="ECO:0000256" key="13">
    <source>
        <dbReference type="ARBA" id="ARBA00023136"/>
    </source>
</evidence>
<dbReference type="SUPFAM" id="SSF50022">
    <property type="entry name" value="ISP domain"/>
    <property type="match status" value="1"/>
</dbReference>
<dbReference type="SUPFAM" id="SSF55961">
    <property type="entry name" value="Bet v1-like"/>
    <property type="match status" value="1"/>
</dbReference>
<keyword evidence="10" id="KW-0560">Oxidoreductase</keyword>
<comment type="caution">
    <text evidence="17">The sequence shown here is derived from an EMBL/GenBank/DDBJ whole genome shotgun (WGS) entry which is preliminary data.</text>
</comment>
<keyword evidence="5 15" id="KW-0812">Transmembrane</keyword>
<dbReference type="Gene3D" id="2.102.10.10">
    <property type="entry name" value="Rieske [2Fe-2S] iron-sulphur domain"/>
    <property type="match status" value="1"/>
</dbReference>
<evidence type="ECO:0000256" key="1">
    <source>
        <dbReference type="ARBA" id="ARBA00004229"/>
    </source>
</evidence>
<evidence type="ECO:0000313" key="17">
    <source>
        <dbReference type="EMBL" id="OAE27387.1"/>
    </source>
</evidence>
<feature type="transmembrane region" description="Helical" evidence="15">
    <location>
        <begin position="421"/>
        <end position="441"/>
    </location>
</feature>
<dbReference type="AlphaFoldDB" id="A0A176W2U7"/>
<keyword evidence="3" id="KW-0150">Chloroplast</keyword>
<keyword evidence="12" id="KW-0411">Iron-sulfur</keyword>
<keyword evidence="6" id="KW-0001">2Fe-2S</keyword>
<feature type="transmembrane region" description="Helical" evidence="15">
    <location>
        <begin position="447"/>
        <end position="465"/>
    </location>
</feature>
<dbReference type="Proteomes" id="UP000077202">
    <property type="component" value="Unassembled WGS sequence"/>
</dbReference>
<evidence type="ECO:0000256" key="14">
    <source>
        <dbReference type="SAM" id="MobiDB-lite"/>
    </source>
</evidence>
<accession>A0A176W2U7</accession>
<dbReference type="Pfam" id="PF00355">
    <property type="entry name" value="Rieske"/>
    <property type="match status" value="1"/>
</dbReference>
<dbReference type="GO" id="GO:0046872">
    <property type="term" value="F:metal ion binding"/>
    <property type="evidence" value="ECO:0007669"/>
    <property type="project" value="UniProtKB-KW"/>
</dbReference>
<proteinExistence type="predicted"/>
<dbReference type="GO" id="GO:0010277">
    <property type="term" value="F:chlorophyllide a oxygenase activity"/>
    <property type="evidence" value="ECO:0007669"/>
    <property type="project" value="InterPro"/>
</dbReference>
<evidence type="ECO:0000313" key="18">
    <source>
        <dbReference type="Proteomes" id="UP000077202"/>
    </source>
</evidence>
<dbReference type="PROSITE" id="PS51296">
    <property type="entry name" value="RIESKE"/>
    <property type="match status" value="1"/>
</dbReference>
<name>A0A176W2U7_MARPO</name>
<dbReference type="Pfam" id="PF08417">
    <property type="entry name" value="PaO"/>
    <property type="match status" value="1"/>
</dbReference>
<dbReference type="GO" id="GO:0051537">
    <property type="term" value="F:2 iron, 2 sulfur cluster binding"/>
    <property type="evidence" value="ECO:0007669"/>
    <property type="project" value="UniProtKB-KW"/>
</dbReference>
<evidence type="ECO:0000256" key="11">
    <source>
        <dbReference type="ARBA" id="ARBA00023004"/>
    </source>
</evidence>
<sequence>MMENLAIQISASSCSQVLVKSPCASGKVQNLPQSSLFTVSLRTGSKFSSSRRPVALRHLCKQYVGPRCSTLELAKPSKENEENSSGDSRELLDRQEETDVNRKTGSFNWLEQWYPVAVVKHMDKLQPRAETILGRDLVIWWDRNANRWQVFDDACPHRTAPLSEGRIHESGHLQCSYHGWTFNSSGSCTMIPQLEKGREQGNRNTARPLNLKVVDSHIQGFSAKREETMDLIFHAPCLSRMDFRIPPPKTPPKGHPLALKVREWIASRKQPKVDEEVKQISTIFFCVPVAPGKSKVIFSFPRNFAQLVFKLTPRWFGHYSHMAVIDSDLLLLHELEHRIQERGGDIKPLYFTPALADTCVMEFRKWFKTLAQGKVDYGAKSSSTLPPRPPRRVLFDRGISHVAKCKICSGAAANFRRLKEVLQIVSVALVGLVGIASSNSWHVLSNFSVPLVCLAIASAVTSIWLSRFIKKMYEYHDYNHAVVE</sequence>
<feature type="compositionally biased region" description="Basic and acidic residues" evidence="14">
    <location>
        <begin position="75"/>
        <end position="99"/>
    </location>
</feature>
<keyword evidence="4" id="KW-0934">Plastid</keyword>
<dbReference type="InterPro" id="IPR013626">
    <property type="entry name" value="PaO"/>
</dbReference>
<evidence type="ECO:0000256" key="9">
    <source>
        <dbReference type="ARBA" id="ARBA00022989"/>
    </source>
</evidence>
<dbReference type="GO" id="GO:0009507">
    <property type="term" value="C:chloroplast"/>
    <property type="evidence" value="ECO:0007669"/>
    <property type="project" value="UniProtKB-SubCell"/>
</dbReference>
<keyword evidence="8" id="KW-0809">Transit peptide</keyword>
<evidence type="ECO:0000256" key="8">
    <source>
        <dbReference type="ARBA" id="ARBA00022946"/>
    </source>
</evidence>
<dbReference type="PANTHER" id="PTHR21266:SF32">
    <property type="entry name" value="CHOLESTEROL 7-DESATURASE NVD"/>
    <property type="match status" value="1"/>
</dbReference>
<dbReference type="PANTHER" id="PTHR21266">
    <property type="entry name" value="IRON-SULFUR DOMAIN CONTAINING PROTEIN"/>
    <property type="match status" value="1"/>
</dbReference>